<dbReference type="NCBIfam" id="TIGR04183">
    <property type="entry name" value="Por_Secre_tail"/>
    <property type="match status" value="1"/>
</dbReference>
<evidence type="ECO:0000256" key="5">
    <source>
        <dbReference type="SAM" id="MobiDB-lite"/>
    </source>
</evidence>
<gene>
    <name evidence="9" type="primary">cerN</name>
    <name evidence="9" type="ORF">GCM10022393_39640</name>
</gene>
<proteinExistence type="inferred from homology"/>
<keyword evidence="2" id="KW-0732">Signal</keyword>
<evidence type="ECO:0000259" key="6">
    <source>
        <dbReference type="Pfam" id="PF04734"/>
    </source>
</evidence>
<evidence type="ECO:0000259" key="7">
    <source>
        <dbReference type="Pfam" id="PF17048"/>
    </source>
</evidence>
<protein>
    <recommendedName>
        <fullName evidence="4">Neutral ceramidase</fullName>
        <ecNumber evidence="4">3.5.1.23</ecNumber>
    </recommendedName>
</protein>
<evidence type="ECO:0000313" key="10">
    <source>
        <dbReference type="Proteomes" id="UP001500459"/>
    </source>
</evidence>
<dbReference type="RefSeq" id="WP_344930455.1">
    <property type="nucleotide sequence ID" value="NZ_BAABCW010000026.1"/>
</dbReference>
<dbReference type="EMBL" id="BAABCW010000026">
    <property type="protein sequence ID" value="GAA3521351.1"/>
    <property type="molecule type" value="Genomic_DNA"/>
</dbReference>
<dbReference type="InterPro" id="IPR031331">
    <property type="entry name" value="NEUT/ALK_ceramidase_C"/>
</dbReference>
<evidence type="ECO:0000256" key="2">
    <source>
        <dbReference type="ARBA" id="ARBA00022729"/>
    </source>
</evidence>
<dbReference type="InterPro" id="IPR031329">
    <property type="entry name" value="NEUT/ALK_ceramidase_N"/>
</dbReference>
<evidence type="ECO:0000256" key="1">
    <source>
        <dbReference type="ARBA" id="ARBA00009835"/>
    </source>
</evidence>
<keyword evidence="10" id="KW-1185">Reference proteome</keyword>
<dbReference type="InterPro" id="IPR006823">
    <property type="entry name" value="Ceramidase_alk"/>
</dbReference>
<comment type="catalytic activity">
    <reaction evidence="4">
        <text>an N-acylsphing-4-enine + H2O = sphing-4-enine + a fatty acid</text>
        <dbReference type="Rhea" id="RHEA:20856"/>
        <dbReference type="ChEBI" id="CHEBI:15377"/>
        <dbReference type="ChEBI" id="CHEBI:28868"/>
        <dbReference type="ChEBI" id="CHEBI:52639"/>
        <dbReference type="ChEBI" id="CHEBI:57756"/>
        <dbReference type="EC" id="3.5.1.23"/>
    </reaction>
</comment>
<dbReference type="Pfam" id="PF17048">
    <property type="entry name" value="Ceramidse_alk_C"/>
    <property type="match status" value="1"/>
</dbReference>
<feature type="region of interest" description="Disordered" evidence="5">
    <location>
        <begin position="279"/>
        <end position="304"/>
    </location>
</feature>
<comment type="caution">
    <text evidence="9">The sequence shown here is derived from an EMBL/GenBank/DDBJ whole genome shotgun (WGS) entry which is preliminary data.</text>
</comment>
<evidence type="ECO:0000259" key="8">
    <source>
        <dbReference type="Pfam" id="PF18962"/>
    </source>
</evidence>
<dbReference type="Proteomes" id="UP001500459">
    <property type="component" value="Unassembled WGS sequence"/>
</dbReference>
<dbReference type="Gene3D" id="2.60.40.2300">
    <property type="entry name" value="Neutral/alkaline non-lysosomal ceramidase, C-terminal domain"/>
    <property type="match status" value="1"/>
</dbReference>
<keyword evidence="4" id="KW-0746">Sphingolipid metabolism</keyword>
<reference evidence="10" key="1">
    <citation type="journal article" date="2019" name="Int. J. Syst. Evol. Microbiol.">
        <title>The Global Catalogue of Microorganisms (GCM) 10K type strain sequencing project: providing services to taxonomists for standard genome sequencing and annotation.</title>
        <authorList>
            <consortium name="The Broad Institute Genomics Platform"/>
            <consortium name="The Broad Institute Genome Sequencing Center for Infectious Disease"/>
            <person name="Wu L."/>
            <person name="Ma J."/>
        </authorList>
    </citation>
    <scope>NUCLEOTIDE SEQUENCE [LARGE SCALE GENOMIC DNA]</scope>
    <source>
        <strain evidence="10">JCM 17106</strain>
    </source>
</reference>
<name>A0ABP6USY0_9FLAO</name>
<keyword evidence="4" id="KW-0443">Lipid metabolism</keyword>
<feature type="domain" description="Neutral/alkaline non-lysosomal ceramidase N-terminal" evidence="6">
    <location>
        <begin position="35"/>
        <end position="506"/>
    </location>
</feature>
<feature type="domain" description="Secretion system C-terminal sorting" evidence="8">
    <location>
        <begin position="699"/>
        <end position="764"/>
    </location>
</feature>
<evidence type="ECO:0000313" key="9">
    <source>
        <dbReference type="EMBL" id="GAA3521351.1"/>
    </source>
</evidence>
<accession>A0ABP6USY0</accession>
<comment type="similarity">
    <text evidence="1 4">Belongs to the neutral ceramidase family.</text>
</comment>
<dbReference type="Pfam" id="PF18962">
    <property type="entry name" value="Por_Secre_tail"/>
    <property type="match status" value="1"/>
</dbReference>
<evidence type="ECO:0000256" key="3">
    <source>
        <dbReference type="ARBA" id="ARBA00022801"/>
    </source>
</evidence>
<evidence type="ECO:0000256" key="4">
    <source>
        <dbReference type="RuleBase" id="RU366019"/>
    </source>
</evidence>
<feature type="compositionally biased region" description="Low complexity" evidence="5">
    <location>
        <begin position="282"/>
        <end position="295"/>
    </location>
</feature>
<keyword evidence="3 4" id="KW-0378">Hydrolase</keyword>
<dbReference type="PANTHER" id="PTHR12670:SF1">
    <property type="entry name" value="NEUTRAL CERAMIDASE"/>
    <property type="match status" value="1"/>
</dbReference>
<organism evidence="9 10">
    <name type="scientific">Aquimarina addita</name>
    <dbReference type="NCBI Taxonomy" id="870485"/>
    <lineage>
        <taxon>Bacteria</taxon>
        <taxon>Pseudomonadati</taxon>
        <taxon>Bacteroidota</taxon>
        <taxon>Flavobacteriia</taxon>
        <taxon>Flavobacteriales</taxon>
        <taxon>Flavobacteriaceae</taxon>
        <taxon>Aquimarina</taxon>
    </lineage>
</organism>
<feature type="domain" description="Neutral/alkaline non-lysosomal ceramidase C-terminal" evidence="7">
    <location>
        <begin position="508"/>
        <end position="670"/>
    </location>
</feature>
<sequence>MFFTFLKPSVTNFIYFFIISLITGTIQQGFSQDNYTIGVGIYDITGQIAETNYFGYADPLHRNNGIRDRQYARAFIIQEPDGQPVVFVNIDKGATFQSVNLAVMEKLKVQYGDLYQDENVLISATHTHVAAGGFSHFTLYELATGGYWKTNFDNLVDGIYGAIVRAHNTMASGSIFYNKGSLTNASINRSLIAYANNADASDFSSIDDEMTVLKFVQNGTEVGMISWFGVHATNLSNTYTHNSGDNKGYASLKFERLKNSTYESSGSFVAAFANTNAGDMSPNLNLPPDNEPNQNATGPGVNEEESTDIIGFRQYEKALELYNTATTQLTGSVKIVSRYSDFSDITVASKFTDGEEQNTCIAALGVSFTAGAEDGRSGLGIKEGITKNPNIGTTIDRCHGEKPIAPLFLLGSNEEDPATPKILPTSILKIGQLGILAAPAEFTIMSGRRARATVAAVPGTGITETVFAGYVDAYAGYVTTREEYASQQYEGASTHFGPWTLGAYQQEFERLAQQLADPSVDPWPVPEPAIPFKNPPAINVTTPILYDSAPFFRNFGDIDEDVDALYAKGATAEVVFWGAHPNNDLKVNKTYLVIELQDGADWVPVYTDRDPITKLTWNRSGVSNSKITIGWKIPLDMTTGYYRIRHFGTWKQIFSGRFIEYTATSSTFFVGNEDELDQEAIKMKAITEKSQHISSDLSVYPNPTKGEVLLQLPDNFIGSYTLVDMSGKTIKAGQINEQNFIPMQTGESNGIYFLNIQQIDGKKYIFKLIKE</sequence>
<dbReference type="EC" id="3.5.1.23" evidence="4"/>
<dbReference type="Pfam" id="PF04734">
    <property type="entry name" value="Ceramidase_alk"/>
    <property type="match status" value="1"/>
</dbReference>
<dbReference type="InterPro" id="IPR038445">
    <property type="entry name" value="NCDase_C_sf"/>
</dbReference>
<dbReference type="PANTHER" id="PTHR12670">
    <property type="entry name" value="CERAMIDASE"/>
    <property type="match status" value="1"/>
</dbReference>
<dbReference type="InterPro" id="IPR026444">
    <property type="entry name" value="Secre_tail"/>
</dbReference>